<dbReference type="PANTHER" id="PTHR43320">
    <property type="entry name" value="SUGAR KINASE"/>
    <property type="match status" value="1"/>
</dbReference>
<dbReference type="Proteomes" id="UP000319700">
    <property type="component" value="Unassembled WGS sequence"/>
</dbReference>
<dbReference type="Gene3D" id="3.40.1190.20">
    <property type="match status" value="1"/>
</dbReference>
<evidence type="ECO:0000256" key="1">
    <source>
        <dbReference type="ARBA" id="ARBA00010688"/>
    </source>
</evidence>
<gene>
    <name evidence="5" type="ORF">EAH81_11345</name>
</gene>
<dbReference type="InterPro" id="IPR029056">
    <property type="entry name" value="Ribokinase-like"/>
</dbReference>
<accession>A0A502EWW7</accession>
<evidence type="ECO:0000256" key="2">
    <source>
        <dbReference type="ARBA" id="ARBA00022679"/>
    </source>
</evidence>
<dbReference type="SUPFAM" id="SSF53613">
    <property type="entry name" value="Ribokinase-like"/>
    <property type="match status" value="1"/>
</dbReference>
<protein>
    <submittedName>
        <fullName evidence="5">Sugar kinase</fullName>
    </submittedName>
</protein>
<keyword evidence="2" id="KW-0808">Transferase</keyword>
<dbReference type="PANTHER" id="PTHR43320:SF2">
    <property type="entry name" value="2-DEHYDRO-3-DEOXYGLUCONOKINASE_2-DEHYDRO-3-DEOXYGALACTONOKINASE"/>
    <property type="match status" value="1"/>
</dbReference>
<sequence length="335" mass="37010">MSKRIITFGEILLRLSPPNHSKLYKSRTFEAHYGGAEANVGASLALFGCDVKFVTSVPDNELGDSALSELRSYGVEPIAVKQGKRLGVYYFEQGASERPGKVLYDRDASSFANLKKGMIDWEVIFKDADWFHWSGITASLTEDLAILSKEALEAASKLGLTISADLNYRPTLWNYGKKASEIMPDLVQYCDVLLGGSDDSEKCLNIKIEESESMDSVFRKWKKQFPKLKTIVSTMRYDANASSNTIGAILWNDEKLLKSKEYKISHIVDRIGAGDAFMAGLIYGLITWPESYQKTLEYAVAASCLKHSIPGDINLSSVNDVTALMNGASGGRVIR</sequence>
<evidence type="ECO:0000313" key="6">
    <source>
        <dbReference type="Proteomes" id="UP000319700"/>
    </source>
</evidence>
<dbReference type="Pfam" id="PF00294">
    <property type="entry name" value="PfkB"/>
    <property type="match status" value="1"/>
</dbReference>
<comment type="caution">
    <text evidence="5">The sequence shown here is derived from an EMBL/GenBank/DDBJ whole genome shotgun (WGS) entry which is preliminary data.</text>
</comment>
<keyword evidence="6" id="KW-1185">Reference proteome</keyword>
<organism evidence="5 6">
    <name type="scientific">Flavobacterium pectinovorum</name>
    <dbReference type="NCBI Taxonomy" id="29533"/>
    <lineage>
        <taxon>Bacteria</taxon>
        <taxon>Pseudomonadati</taxon>
        <taxon>Bacteroidota</taxon>
        <taxon>Flavobacteriia</taxon>
        <taxon>Flavobacteriales</taxon>
        <taxon>Flavobacteriaceae</taxon>
        <taxon>Flavobacterium</taxon>
    </lineage>
</organism>
<reference evidence="5 6" key="1">
    <citation type="journal article" date="2019" name="Environ. Microbiol.">
        <title>Species interactions and distinct microbial communities in high Arctic permafrost affected cryosols are associated with the CH4 and CO2 gas fluxes.</title>
        <authorList>
            <person name="Altshuler I."/>
            <person name="Hamel J."/>
            <person name="Turney S."/>
            <person name="Magnuson E."/>
            <person name="Levesque R."/>
            <person name="Greer C."/>
            <person name="Whyte L.G."/>
        </authorList>
    </citation>
    <scope>NUCLEOTIDE SEQUENCE [LARGE SCALE GENOMIC DNA]</scope>
    <source>
        <strain evidence="5 6">42</strain>
    </source>
</reference>
<evidence type="ECO:0000313" key="5">
    <source>
        <dbReference type="EMBL" id="TPG40926.1"/>
    </source>
</evidence>
<dbReference type="RefSeq" id="WP_140506954.1">
    <property type="nucleotide sequence ID" value="NZ_RCZH01000006.1"/>
</dbReference>
<comment type="similarity">
    <text evidence="1">Belongs to the carbohydrate kinase PfkB family.</text>
</comment>
<feature type="domain" description="Carbohydrate kinase PfkB" evidence="4">
    <location>
        <begin position="3"/>
        <end position="313"/>
    </location>
</feature>
<dbReference type="AlphaFoldDB" id="A0A502EWW7"/>
<name>A0A502EWW7_9FLAO</name>
<evidence type="ECO:0000256" key="3">
    <source>
        <dbReference type="ARBA" id="ARBA00022777"/>
    </source>
</evidence>
<dbReference type="EMBL" id="RCZH01000006">
    <property type="protein sequence ID" value="TPG40926.1"/>
    <property type="molecule type" value="Genomic_DNA"/>
</dbReference>
<dbReference type="OrthoDB" id="9813569at2"/>
<proteinExistence type="inferred from homology"/>
<keyword evidence="3 5" id="KW-0418">Kinase</keyword>
<evidence type="ECO:0000259" key="4">
    <source>
        <dbReference type="Pfam" id="PF00294"/>
    </source>
</evidence>
<dbReference type="InterPro" id="IPR052700">
    <property type="entry name" value="Carb_kinase_PfkB-like"/>
</dbReference>
<dbReference type="GO" id="GO:0016301">
    <property type="term" value="F:kinase activity"/>
    <property type="evidence" value="ECO:0007669"/>
    <property type="project" value="UniProtKB-KW"/>
</dbReference>
<dbReference type="CDD" id="cd01166">
    <property type="entry name" value="KdgK"/>
    <property type="match status" value="1"/>
</dbReference>
<dbReference type="InterPro" id="IPR011611">
    <property type="entry name" value="PfkB_dom"/>
</dbReference>